<dbReference type="SUPFAM" id="SSF56601">
    <property type="entry name" value="beta-lactamase/transpeptidase-like"/>
    <property type="match status" value="1"/>
</dbReference>
<dbReference type="Pfam" id="PF00144">
    <property type="entry name" value="Beta-lactamase"/>
    <property type="match status" value="1"/>
</dbReference>
<proteinExistence type="predicted"/>
<evidence type="ECO:0000259" key="2">
    <source>
        <dbReference type="Pfam" id="PF00144"/>
    </source>
</evidence>
<accession>A0A4R4YDX1</accession>
<dbReference type="Proteomes" id="UP000295124">
    <property type="component" value="Unassembled WGS sequence"/>
</dbReference>
<dbReference type="InterPro" id="IPR012338">
    <property type="entry name" value="Beta-lactam/transpept-like"/>
</dbReference>
<dbReference type="InterPro" id="IPR050491">
    <property type="entry name" value="AmpC-like"/>
</dbReference>
<dbReference type="Gene3D" id="3.40.710.10">
    <property type="entry name" value="DD-peptidase/beta-lactamase superfamily"/>
    <property type="match status" value="1"/>
</dbReference>
<feature type="non-terminal residue" evidence="3">
    <location>
        <position position="220"/>
    </location>
</feature>
<comment type="caution">
    <text evidence="3">The sequence shown here is derived from an EMBL/GenBank/DDBJ whole genome shotgun (WGS) entry which is preliminary data.</text>
</comment>
<evidence type="ECO:0000256" key="1">
    <source>
        <dbReference type="SAM" id="SignalP"/>
    </source>
</evidence>
<keyword evidence="1" id="KW-0732">Signal</keyword>
<dbReference type="RefSeq" id="WP_132178001.1">
    <property type="nucleotide sequence ID" value="NZ_SMKX01000274.1"/>
</dbReference>
<dbReference type="OrthoDB" id="9809635at2"/>
<keyword evidence="3" id="KW-0378">Hydrolase</keyword>
<feature type="chain" id="PRO_5020439097" evidence="1">
    <location>
        <begin position="25"/>
        <end position="220"/>
    </location>
</feature>
<reference evidence="3 4" key="1">
    <citation type="submission" date="2019-03" db="EMBL/GenBank/DDBJ databases">
        <title>Draft genome sequences of novel Actinobacteria.</title>
        <authorList>
            <person name="Sahin N."/>
            <person name="Ay H."/>
            <person name="Saygin H."/>
        </authorList>
    </citation>
    <scope>NUCLEOTIDE SEQUENCE [LARGE SCALE GENOMIC DNA]</scope>
    <source>
        <strain evidence="3 4">JCM 13523</strain>
    </source>
</reference>
<dbReference type="EMBL" id="SMKX01000274">
    <property type="protein sequence ID" value="TDD42885.1"/>
    <property type="molecule type" value="Genomic_DNA"/>
</dbReference>
<name>A0A4R4YDX1_9ACTN</name>
<dbReference type="AlphaFoldDB" id="A0A4R4YDX1"/>
<gene>
    <name evidence="3" type="ORF">E1263_42010</name>
</gene>
<feature type="signal peptide" evidence="1">
    <location>
        <begin position="1"/>
        <end position="24"/>
    </location>
</feature>
<dbReference type="InterPro" id="IPR001466">
    <property type="entry name" value="Beta-lactam-related"/>
</dbReference>
<dbReference type="PANTHER" id="PTHR46825">
    <property type="entry name" value="D-ALANYL-D-ALANINE-CARBOXYPEPTIDASE/ENDOPEPTIDASE AMPH"/>
    <property type="match status" value="1"/>
</dbReference>
<keyword evidence="4" id="KW-1185">Reference proteome</keyword>
<feature type="domain" description="Beta-lactamase-related" evidence="2">
    <location>
        <begin position="46"/>
        <end position="215"/>
    </location>
</feature>
<protein>
    <submittedName>
        <fullName evidence="3">Class A beta-lactamase-related serine hydrolase</fullName>
    </submittedName>
</protein>
<evidence type="ECO:0000313" key="3">
    <source>
        <dbReference type="EMBL" id="TDD42885.1"/>
    </source>
</evidence>
<dbReference type="GO" id="GO:0016787">
    <property type="term" value="F:hydrolase activity"/>
    <property type="evidence" value="ECO:0007669"/>
    <property type="project" value="UniProtKB-KW"/>
</dbReference>
<dbReference type="PANTHER" id="PTHR46825:SF7">
    <property type="entry name" value="D-ALANYL-D-ALANINE CARBOXYPEPTIDASE"/>
    <property type="match status" value="1"/>
</dbReference>
<organism evidence="3 4">
    <name type="scientific">Kribbella antibiotica</name>
    <dbReference type="NCBI Taxonomy" id="190195"/>
    <lineage>
        <taxon>Bacteria</taxon>
        <taxon>Bacillati</taxon>
        <taxon>Actinomycetota</taxon>
        <taxon>Actinomycetes</taxon>
        <taxon>Propionibacteriales</taxon>
        <taxon>Kribbellaceae</taxon>
        <taxon>Kribbella</taxon>
    </lineage>
</organism>
<evidence type="ECO:0000313" key="4">
    <source>
        <dbReference type="Proteomes" id="UP000295124"/>
    </source>
</evidence>
<sequence length="220" mass="24152">MKRRVGLVGLAAIALIAAPLRAEAAPYGLQRGLDEVVRTAGIGAQAEVHDGRSVWRGRSGMAELGSSRPVPLSGSFRIGSITKTFLATVTLQLVDEKRLKLDDPVAKWLPDLPTNGATVRQLMNHTSGLYDVLYTLPRPPQPEFYANRYRTWTADELIQRALANPPTSKPGTAYKYSNTNYLLLGEIVERASGHSYADEIKRRLILPLQLHDTIVPGTNP</sequence>